<dbReference type="PANTHER" id="PTHR31685:SF2">
    <property type="entry name" value="PROTEIN YTP1"/>
    <property type="match status" value="1"/>
</dbReference>
<dbReference type="Proteomes" id="UP000736335">
    <property type="component" value="Unassembled WGS sequence"/>
</dbReference>
<evidence type="ECO:0000313" key="6">
    <source>
        <dbReference type="Proteomes" id="UP000736335"/>
    </source>
</evidence>
<dbReference type="EMBL" id="WIUZ02000005">
    <property type="protein sequence ID" value="KAF9787304.1"/>
    <property type="molecule type" value="Genomic_DNA"/>
</dbReference>
<feature type="signal peptide" evidence="2">
    <location>
        <begin position="1"/>
        <end position="32"/>
    </location>
</feature>
<evidence type="ECO:0000259" key="3">
    <source>
        <dbReference type="Pfam" id="PF10348"/>
    </source>
</evidence>
<evidence type="ECO:0008006" key="7">
    <source>
        <dbReference type="Google" id="ProtNLM"/>
    </source>
</evidence>
<dbReference type="Pfam" id="PF10348">
    <property type="entry name" value="DUF2427"/>
    <property type="match status" value="1"/>
</dbReference>
<comment type="caution">
    <text evidence="5">The sequence shown here is derived from an EMBL/GenBank/DDBJ whole genome shotgun (WGS) entry which is preliminary data.</text>
</comment>
<organism evidence="5 6">
    <name type="scientific">Thelephora terrestris</name>
    <dbReference type="NCBI Taxonomy" id="56493"/>
    <lineage>
        <taxon>Eukaryota</taxon>
        <taxon>Fungi</taxon>
        <taxon>Dikarya</taxon>
        <taxon>Basidiomycota</taxon>
        <taxon>Agaricomycotina</taxon>
        <taxon>Agaricomycetes</taxon>
        <taxon>Thelephorales</taxon>
        <taxon>Thelephoraceae</taxon>
        <taxon>Thelephora</taxon>
    </lineage>
</organism>
<evidence type="ECO:0000256" key="2">
    <source>
        <dbReference type="SAM" id="SignalP"/>
    </source>
</evidence>
<keyword evidence="1" id="KW-0472">Membrane</keyword>
<evidence type="ECO:0000313" key="5">
    <source>
        <dbReference type="EMBL" id="KAF9787304.1"/>
    </source>
</evidence>
<feature type="domain" description="Protein YTP1-like C-terminal" evidence="4">
    <location>
        <begin position="160"/>
        <end position="415"/>
    </location>
</feature>
<name>A0A9P6L900_9AGAM</name>
<accession>A0A9P6L900</accession>
<feature type="transmembrane region" description="Helical" evidence="1">
    <location>
        <begin position="275"/>
        <end position="298"/>
    </location>
</feature>
<reference evidence="5" key="1">
    <citation type="journal article" date="2020" name="Nat. Commun.">
        <title>Large-scale genome sequencing of mycorrhizal fungi provides insights into the early evolution of symbiotic traits.</title>
        <authorList>
            <person name="Miyauchi S."/>
            <person name="Kiss E."/>
            <person name="Kuo A."/>
            <person name="Drula E."/>
            <person name="Kohler A."/>
            <person name="Sanchez-Garcia M."/>
            <person name="Morin E."/>
            <person name="Andreopoulos B."/>
            <person name="Barry K.W."/>
            <person name="Bonito G."/>
            <person name="Buee M."/>
            <person name="Carver A."/>
            <person name="Chen C."/>
            <person name="Cichocki N."/>
            <person name="Clum A."/>
            <person name="Culley D."/>
            <person name="Crous P.W."/>
            <person name="Fauchery L."/>
            <person name="Girlanda M."/>
            <person name="Hayes R.D."/>
            <person name="Keri Z."/>
            <person name="LaButti K."/>
            <person name="Lipzen A."/>
            <person name="Lombard V."/>
            <person name="Magnuson J."/>
            <person name="Maillard F."/>
            <person name="Murat C."/>
            <person name="Nolan M."/>
            <person name="Ohm R.A."/>
            <person name="Pangilinan J."/>
            <person name="Pereira M.F."/>
            <person name="Perotto S."/>
            <person name="Peter M."/>
            <person name="Pfister S."/>
            <person name="Riley R."/>
            <person name="Sitrit Y."/>
            <person name="Stielow J.B."/>
            <person name="Szollosi G."/>
            <person name="Zifcakova L."/>
            <person name="Stursova M."/>
            <person name="Spatafora J.W."/>
            <person name="Tedersoo L."/>
            <person name="Vaario L.M."/>
            <person name="Yamada A."/>
            <person name="Yan M."/>
            <person name="Wang P."/>
            <person name="Xu J."/>
            <person name="Bruns T."/>
            <person name="Baldrian P."/>
            <person name="Vilgalys R."/>
            <person name="Dunand C."/>
            <person name="Henrissat B."/>
            <person name="Grigoriev I.V."/>
            <person name="Hibbett D."/>
            <person name="Nagy L.G."/>
            <person name="Martin F.M."/>
        </authorList>
    </citation>
    <scope>NUCLEOTIDE SEQUENCE</scope>
    <source>
        <strain evidence="5">UH-Tt-Lm1</strain>
    </source>
</reference>
<reference evidence="5" key="2">
    <citation type="submission" date="2020-11" db="EMBL/GenBank/DDBJ databases">
        <authorList>
            <consortium name="DOE Joint Genome Institute"/>
            <person name="Kuo A."/>
            <person name="Miyauchi S."/>
            <person name="Kiss E."/>
            <person name="Drula E."/>
            <person name="Kohler A."/>
            <person name="Sanchez-Garcia M."/>
            <person name="Andreopoulos B."/>
            <person name="Barry K.W."/>
            <person name="Bonito G."/>
            <person name="Buee M."/>
            <person name="Carver A."/>
            <person name="Chen C."/>
            <person name="Cichocki N."/>
            <person name="Clum A."/>
            <person name="Culley D."/>
            <person name="Crous P.W."/>
            <person name="Fauchery L."/>
            <person name="Girlanda M."/>
            <person name="Hayes R."/>
            <person name="Keri Z."/>
            <person name="Labutti K."/>
            <person name="Lipzen A."/>
            <person name="Lombard V."/>
            <person name="Magnuson J."/>
            <person name="Maillard F."/>
            <person name="Morin E."/>
            <person name="Murat C."/>
            <person name="Nolan M."/>
            <person name="Ohm R."/>
            <person name="Pangilinan J."/>
            <person name="Pereira M."/>
            <person name="Perotto S."/>
            <person name="Peter M."/>
            <person name="Riley R."/>
            <person name="Sitrit Y."/>
            <person name="Stielow B."/>
            <person name="Szollosi G."/>
            <person name="Zifcakova L."/>
            <person name="Stursova M."/>
            <person name="Spatafora J.W."/>
            <person name="Tedersoo L."/>
            <person name="Vaario L.-M."/>
            <person name="Yamada A."/>
            <person name="Yan M."/>
            <person name="Wang P."/>
            <person name="Xu J."/>
            <person name="Bruns T."/>
            <person name="Baldrian P."/>
            <person name="Vilgalys R."/>
            <person name="Henrissat B."/>
            <person name="Grigoriev I.V."/>
            <person name="Hibbett D."/>
            <person name="Nagy L.G."/>
            <person name="Martin F.M."/>
        </authorList>
    </citation>
    <scope>NUCLEOTIDE SEQUENCE</scope>
    <source>
        <strain evidence="5">UH-Tt-Lm1</strain>
    </source>
</reference>
<evidence type="ECO:0000256" key="1">
    <source>
        <dbReference type="SAM" id="Phobius"/>
    </source>
</evidence>
<feature type="transmembrane region" description="Helical" evidence="1">
    <location>
        <begin position="219"/>
        <end position="236"/>
    </location>
</feature>
<dbReference type="InterPro" id="IPR018827">
    <property type="entry name" value="YTP1_C"/>
</dbReference>
<dbReference type="AlphaFoldDB" id="A0A9P6L900"/>
<keyword evidence="6" id="KW-1185">Reference proteome</keyword>
<feature type="transmembrane region" description="Helical" evidence="1">
    <location>
        <begin position="144"/>
        <end position="172"/>
    </location>
</feature>
<dbReference type="InterPro" id="IPR018825">
    <property type="entry name" value="DUF2427"/>
</dbReference>
<feature type="transmembrane region" description="Helical" evidence="1">
    <location>
        <begin position="184"/>
        <end position="207"/>
    </location>
</feature>
<feature type="transmembrane region" description="Helical" evidence="1">
    <location>
        <begin position="248"/>
        <end position="268"/>
    </location>
</feature>
<keyword evidence="1" id="KW-0812">Transmembrane</keyword>
<feature type="domain" description="DUF2427" evidence="3">
    <location>
        <begin position="39"/>
        <end position="135"/>
    </location>
</feature>
<dbReference type="CDD" id="cd08760">
    <property type="entry name" value="Cyt_b561_FRRS1_like"/>
    <property type="match status" value="1"/>
</dbReference>
<feature type="transmembrane region" description="Helical" evidence="1">
    <location>
        <begin position="81"/>
        <end position="101"/>
    </location>
</feature>
<keyword evidence="2" id="KW-0732">Signal</keyword>
<proteinExistence type="predicted"/>
<feature type="transmembrane region" description="Helical" evidence="1">
    <location>
        <begin position="393"/>
        <end position="415"/>
    </location>
</feature>
<feature type="transmembrane region" description="Helical" evidence="1">
    <location>
        <begin position="51"/>
        <end position="74"/>
    </location>
</feature>
<keyword evidence="1" id="KW-1133">Transmembrane helix</keyword>
<dbReference type="OrthoDB" id="4137487at2759"/>
<evidence type="ECO:0000259" key="4">
    <source>
        <dbReference type="Pfam" id="PF10355"/>
    </source>
</evidence>
<dbReference type="PANTHER" id="PTHR31685">
    <property type="entry name" value="INTEGRAL MEMBRANE PROTEIN (AFU_ORTHOLOGUE AFUA_6G12730)-RELATED"/>
    <property type="match status" value="1"/>
</dbReference>
<sequence length="469" mass="51623">MPTRQSHTMNTSQSRYIVPLLLLCLAATPALGHEHDDVSEEELNAPVDAILWIHIFLQAAVWGFLFPIGMVLGLSRSKWHVPLQSTGIALTIGGYFLGHAHGGRRFLESAHGTFANVILAFLAAQLGLGIYLKLHIHERSIRPYVVVLHGIVGKGYPIIGWTQMLFGAIAYMGYCRGGHLGQCLAHYIMGSGFIAYAILMSILLLVGEGWIRRKGRSPEFYDSFVIMLWGIVNTFTEHRGNTWSVKDMQHTVLGVLWWTGGMLGLFLSRNGQRNVIPALIVIITGWAFGGHAQALMFSTMVHKVFGNTLAVAGIARIIEVCFIAHKDTTPSPWGDDADDVTPRGTPTSGGISPLRAFRYLPPFFLVAGGMLFMSATDEETRFVNGTGMDHVTYILIMFSTAFLLYTLVLCLIHLYTNTGRNAIDRSTTINGDVIEMHPTANGRPKWYAPVPTSSGASEEVRHIIGDEDD</sequence>
<feature type="transmembrane region" description="Helical" evidence="1">
    <location>
        <begin position="113"/>
        <end position="132"/>
    </location>
</feature>
<dbReference type="Pfam" id="PF10355">
    <property type="entry name" value="Ytp1"/>
    <property type="match status" value="1"/>
</dbReference>
<feature type="chain" id="PRO_5040487742" description="Cytochrome b561 domain-containing protein" evidence="2">
    <location>
        <begin position="33"/>
        <end position="469"/>
    </location>
</feature>
<gene>
    <name evidence="5" type="ORF">BJ322DRAFT_1187175</name>
</gene>
<protein>
    <recommendedName>
        <fullName evidence="7">Cytochrome b561 domain-containing protein</fullName>
    </recommendedName>
</protein>